<name>A0AAN1ENU3_RHIET</name>
<proteinExistence type="predicted"/>
<reference evidence="1 2" key="1">
    <citation type="submission" date="2017-04" db="EMBL/GenBank/DDBJ databases">
        <title>Complete genome sequences of Rhizobium genomic linages associated to common bean (phaseolus vulgaris).</title>
        <authorList>
            <person name="Santamaria R.I."/>
            <person name="Bustos P."/>
            <person name="Perez-Carrascal O."/>
            <person name="Martinez-Flores I."/>
            <person name="Juarez S."/>
            <person name="Lozano L."/>
            <person name="Miranda F."/>
            <person name="Vinuesa P."/>
            <person name="Martinez-Romero E."/>
            <person name="Cevallos M.A."/>
            <person name="Romero D."/>
            <person name="Davila G."/>
            <person name="Gonzalez V."/>
        </authorList>
    </citation>
    <scope>NUCLEOTIDE SEQUENCE [LARGE SCALE GENOMIC DNA]</scope>
    <source>
        <strain evidence="1 2">NXC12</strain>
        <plasmid evidence="2">pretnxc12e</plasmid>
    </source>
</reference>
<keyword evidence="1" id="KW-0614">Plasmid</keyword>
<protein>
    <submittedName>
        <fullName evidence="1">Uncharacterized protein</fullName>
    </submittedName>
</protein>
<dbReference type="AlphaFoldDB" id="A0AAN1ENU3"/>
<accession>A0AAN1ENU3</accession>
<dbReference type="RefSeq" id="WP_086084419.1">
    <property type="nucleotide sequence ID" value="NZ_CP020911.1"/>
</dbReference>
<organism evidence="1 2">
    <name type="scientific">Rhizobium etli</name>
    <dbReference type="NCBI Taxonomy" id="29449"/>
    <lineage>
        <taxon>Bacteria</taxon>
        <taxon>Pseudomonadati</taxon>
        <taxon>Pseudomonadota</taxon>
        <taxon>Alphaproteobacteria</taxon>
        <taxon>Hyphomicrobiales</taxon>
        <taxon>Rhizobiaceae</taxon>
        <taxon>Rhizobium/Agrobacterium group</taxon>
        <taxon>Rhizobium</taxon>
    </lineage>
</organism>
<evidence type="ECO:0000313" key="1">
    <source>
        <dbReference type="EMBL" id="ARQ14410.1"/>
    </source>
</evidence>
<geneLocation type="plasmid" evidence="2">
    <name>pretnxc12e</name>
</geneLocation>
<sequence length="98" mass="11007">MREQEACKTATYVATTMAPVERTSADLVLGRRDEDRWEVTATTPRGMAWARDHFCCALRQSFTGIMCLDIMSADRLLREAHGDGLTTEFVSLSGKDIY</sequence>
<dbReference type="EMBL" id="CP020911">
    <property type="protein sequence ID" value="ARQ14410.1"/>
    <property type="molecule type" value="Genomic_DNA"/>
</dbReference>
<gene>
    <name evidence="1" type="ORF">NXC12_PE00817</name>
</gene>
<evidence type="ECO:0000313" key="2">
    <source>
        <dbReference type="Proteomes" id="UP000194159"/>
    </source>
</evidence>
<dbReference type="Proteomes" id="UP000194159">
    <property type="component" value="Plasmid pRetNXC12e"/>
</dbReference>